<keyword evidence="5" id="KW-1185">Reference proteome</keyword>
<dbReference type="EMBL" id="CP117683">
    <property type="protein sequence ID" value="WDC92023.1"/>
    <property type="molecule type" value="Genomic_DNA"/>
</dbReference>
<dbReference type="SFLD" id="SFLDS00003">
    <property type="entry name" value="Haloacid_Dehalogenase"/>
    <property type="match status" value="1"/>
</dbReference>
<proteinExistence type="predicted"/>
<dbReference type="Gene3D" id="1.10.150.240">
    <property type="entry name" value="Putative phosphatase, domain 2"/>
    <property type="match status" value="1"/>
</dbReference>
<sequence length="215" mass="23309">MTVKGIIFDVDGVLVDSEPYYFEQRLAFLNAIGARLTAEESRKQIGSNMNAVLKQLFPNHTVLERAAIKNGYTSYKAAHPIVFKNIMNPDAQPLLATVAPTYQIGLASAGERGIIQQMLLETALEPYFETVVSGAEIAHNKPAPDVYLEALKRMHLEPTEAVAIEDSALGIQAGKAAGLTVIALKPFDPLFAIDQSAADYQIESLKEVPAILATL</sequence>
<protein>
    <submittedName>
        <fullName evidence="3">HAD family phosphatase</fullName>
    </submittedName>
    <submittedName>
        <fullName evidence="2">Haloacid dehalogenase</fullName>
    </submittedName>
</protein>
<dbReference type="CDD" id="cd07505">
    <property type="entry name" value="HAD_BPGM-like"/>
    <property type="match status" value="1"/>
</dbReference>
<dbReference type="PANTHER" id="PTHR43481:SF4">
    <property type="entry name" value="GLYCEROL-1-PHOSPHATE PHOSPHOHYDROLASE 1-RELATED"/>
    <property type="match status" value="1"/>
</dbReference>
<dbReference type="InterPro" id="IPR036412">
    <property type="entry name" value="HAD-like_sf"/>
</dbReference>
<dbReference type="PANTHER" id="PTHR43481">
    <property type="entry name" value="FRUCTOSE-1-PHOSPHATE PHOSPHATASE"/>
    <property type="match status" value="1"/>
</dbReference>
<evidence type="ECO:0000313" key="5">
    <source>
        <dbReference type="Proteomes" id="UP000825100"/>
    </source>
</evidence>
<evidence type="ECO:0000313" key="6">
    <source>
        <dbReference type="Proteomes" id="UP001215533"/>
    </source>
</evidence>
<dbReference type="PRINTS" id="PR00413">
    <property type="entry name" value="HADHALOGNASE"/>
</dbReference>
<dbReference type="SUPFAM" id="SSF56784">
    <property type="entry name" value="HAD-like"/>
    <property type="match status" value="1"/>
</dbReference>
<dbReference type="Pfam" id="PF13419">
    <property type="entry name" value="HAD_2"/>
    <property type="match status" value="1"/>
</dbReference>
<dbReference type="SFLD" id="SFLDG01129">
    <property type="entry name" value="C1.5:_HAD__Beta-PGM__Phosphata"/>
    <property type="match status" value="1"/>
</dbReference>
<dbReference type="InterPro" id="IPR041492">
    <property type="entry name" value="HAD_2"/>
</dbReference>
<organism evidence="3 6">
    <name type="scientific">Latilactobacillus curvatus</name>
    <name type="common">Lactobacillus curvatus</name>
    <dbReference type="NCBI Taxonomy" id="28038"/>
    <lineage>
        <taxon>Bacteria</taxon>
        <taxon>Bacillati</taxon>
        <taxon>Bacillota</taxon>
        <taxon>Bacilli</taxon>
        <taxon>Lactobacillales</taxon>
        <taxon>Lactobacillaceae</taxon>
        <taxon>Latilactobacillus</taxon>
    </lineage>
</organism>
<evidence type="ECO:0000313" key="2">
    <source>
        <dbReference type="EMBL" id="BCX29629.1"/>
    </source>
</evidence>
<dbReference type="InterPro" id="IPR006439">
    <property type="entry name" value="HAD-SF_hydro_IA"/>
</dbReference>
<dbReference type="Proteomes" id="UP000825100">
    <property type="component" value="Chromosome"/>
</dbReference>
<evidence type="ECO:0000313" key="1">
    <source>
        <dbReference type="EMBL" id="AXN35755.1"/>
    </source>
</evidence>
<dbReference type="GO" id="GO:0050308">
    <property type="term" value="F:sugar-phosphatase activity"/>
    <property type="evidence" value="ECO:0007669"/>
    <property type="project" value="TreeGrafter"/>
</dbReference>
<reference evidence="1 4" key="1">
    <citation type="submission" date="2018-07" db="EMBL/GenBank/DDBJ databases">
        <title>Lactobacillus curvatus genome sequence.</title>
        <authorList>
            <person name="Prechtl R."/>
        </authorList>
    </citation>
    <scope>NUCLEOTIDE SEQUENCE [LARGE SCALE GENOMIC DNA]</scope>
    <source>
        <strain evidence="1 4">TMW 1.1928</strain>
    </source>
</reference>
<dbReference type="EMBL" id="AP024685">
    <property type="protein sequence ID" value="BCX29629.1"/>
    <property type="molecule type" value="Genomic_DNA"/>
</dbReference>
<dbReference type="Gene3D" id="3.40.50.1000">
    <property type="entry name" value="HAD superfamily/HAD-like"/>
    <property type="match status" value="1"/>
</dbReference>
<dbReference type="InterPro" id="IPR023214">
    <property type="entry name" value="HAD_sf"/>
</dbReference>
<dbReference type="GeneID" id="49610473"/>
<dbReference type="SFLD" id="SFLDG01135">
    <property type="entry name" value="C1.5.6:_HAD__Beta-PGM__Phospha"/>
    <property type="match status" value="1"/>
</dbReference>
<accession>A0A1B2A6U5</accession>
<dbReference type="InterPro" id="IPR051806">
    <property type="entry name" value="HAD-like_SPP"/>
</dbReference>
<dbReference type="AlphaFoldDB" id="A0A1B2A6U5"/>
<dbReference type="InterPro" id="IPR023198">
    <property type="entry name" value="PGP-like_dom2"/>
</dbReference>
<reference evidence="2 5" key="2">
    <citation type="submission" date="2021-05" db="EMBL/GenBank/DDBJ databases">
        <title>Complete Genome Sequence of Latilactobacillus sp. Strain WDN19, a High D-Aspartate-producing Lactic Acid Bacterium Isolated from a Japanese Pickle.</title>
        <authorList>
            <person name="Kajitani K."/>
            <person name="Takahashi S."/>
        </authorList>
    </citation>
    <scope>NUCLEOTIDE SEQUENCE [LARGE SCALE GENOMIC DNA]</scope>
    <source>
        <strain evidence="2 5">WDN19</strain>
    </source>
</reference>
<dbReference type="Proteomes" id="UP000257607">
    <property type="component" value="Chromosome"/>
</dbReference>
<reference evidence="3" key="3">
    <citation type="submission" date="2023-02" db="EMBL/GenBank/DDBJ databases">
        <title>Complete genome sequence of Lactobacillus curvatus CACC879 isolated from Pig feces.</title>
        <authorList>
            <person name="Park S."/>
            <person name="Park M.A."/>
            <person name="Kim D.-H."/>
            <person name="Kim Y."/>
        </authorList>
    </citation>
    <scope>NUCLEOTIDE SEQUENCE</scope>
    <source>
        <strain evidence="3">CACC879</strain>
    </source>
</reference>
<dbReference type="NCBIfam" id="TIGR01509">
    <property type="entry name" value="HAD-SF-IA-v3"/>
    <property type="match status" value="1"/>
</dbReference>
<gene>
    <name evidence="1" type="ORF">DT351_05010</name>
    <name evidence="2" type="ORF">LTWDN19_01960</name>
    <name evidence="3" type="ORF">PSR33_00340</name>
</gene>
<dbReference type="OrthoDB" id="9797743at2"/>
<name>A0A1B2A6U5_LATCU</name>
<evidence type="ECO:0000313" key="4">
    <source>
        <dbReference type="Proteomes" id="UP000257607"/>
    </source>
</evidence>
<dbReference type="Proteomes" id="UP001215533">
    <property type="component" value="Chromosome"/>
</dbReference>
<dbReference type="EMBL" id="CP031003">
    <property type="protein sequence ID" value="AXN35755.1"/>
    <property type="molecule type" value="Genomic_DNA"/>
</dbReference>
<evidence type="ECO:0000313" key="3">
    <source>
        <dbReference type="EMBL" id="WDC92023.1"/>
    </source>
</evidence>
<dbReference type="RefSeq" id="WP_004271015.1">
    <property type="nucleotide sequence ID" value="NZ_AP024685.1"/>
</dbReference>